<evidence type="ECO:0000259" key="7">
    <source>
        <dbReference type="PROSITE" id="PS51999"/>
    </source>
</evidence>
<feature type="compositionally biased region" description="Low complexity" evidence="6">
    <location>
        <begin position="74"/>
        <end position="85"/>
    </location>
</feature>
<keyword evidence="9" id="KW-1185">Reference proteome</keyword>
<feature type="region of interest" description="Disordered" evidence="6">
    <location>
        <begin position="148"/>
        <end position="233"/>
    </location>
</feature>
<name>A0A015IPN1_RHIIW</name>
<dbReference type="PANTHER" id="PTHR33680:SF1">
    <property type="entry name" value="OS05G0489500 PROTEIN"/>
    <property type="match status" value="1"/>
</dbReference>
<keyword evidence="2 4" id="KW-0863">Zinc-finger</keyword>
<dbReference type="Proteomes" id="UP000022910">
    <property type="component" value="Unassembled WGS sequence"/>
</dbReference>
<feature type="compositionally biased region" description="Polar residues" evidence="6">
    <location>
        <begin position="1"/>
        <end position="17"/>
    </location>
</feature>
<proteinExistence type="predicted"/>
<dbReference type="SMR" id="A0A015IPN1"/>
<feature type="compositionally biased region" description="Polar residues" evidence="6">
    <location>
        <begin position="185"/>
        <end position="211"/>
    </location>
</feature>
<organism evidence="8 9">
    <name type="scientific">Rhizophagus irregularis (strain DAOM 197198w)</name>
    <name type="common">Glomus intraradices</name>
    <dbReference type="NCBI Taxonomy" id="1432141"/>
    <lineage>
        <taxon>Eukaryota</taxon>
        <taxon>Fungi</taxon>
        <taxon>Fungi incertae sedis</taxon>
        <taxon>Mucoromycota</taxon>
        <taxon>Glomeromycotina</taxon>
        <taxon>Glomeromycetes</taxon>
        <taxon>Glomerales</taxon>
        <taxon>Glomeraceae</taxon>
        <taxon>Rhizophagus</taxon>
    </lineage>
</organism>
<dbReference type="GO" id="GO:0008270">
    <property type="term" value="F:zinc ion binding"/>
    <property type="evidence" value="ECO:0007669"/>
    <property type="project" value="UniProtKB-KW"/>
</dbReference>
<dbReference type="PANTHER" id="PTHR33680">
    <property type="entry name" value="OS07G0190500 PROTEIN"/>
    <property type="match status" value="1"/>
</dbReference>
<evidence type="ECO:0000256" key="1">
    <source>
        <dbReference type="ARBA" id="ARBA00022723"/>
    </source>
</evidence>
<feature type="region of interest" description="Disordered" evidence="6">
    <location>
        <begin position="1"/>
        <end position="27"/>
    </location>
</feature>
<gene>
    <name evidence="8" type="ORF">RirG_191240</name>
</gene>
<dbReference type="InterPro" id="IPR010666">
    <property type="entry name" value="Znf_GRF"/>
</dbReference>
<feature type="compositionally biased region" description="Polar residues" evidence="6">
    <location>
        <begin position="148"/>
        <end position="159"/>
    </location>
</feature>
<keyword evidence="5" id="KW-0175">Coiled coil</keyword>
<dbReference type="PROSITE" id="PS51999">
    <property type="entry name" value="ZF_GRF"/>
    <property type="match status" value="1"/>
</dbReference>
<evidence type="ECO:0000256" key="6">
    <source>
        <dbReference type="SAM" id="MobiDB-lite"/>
    </source>
</evidence>
<evidence type="ECO:0000256" key="2">
    <source>
        <dbReference type="ARBA" id="ARBA00022771"/>
    </source>
</evidence>
<reference evidence="8 9" key="1">
    <citation type="submission" date="2014-02" db="EMBL/GenBank/DDBJ databases">
        <title>Single nucleus genome sequencing reveals high similarity among nuclei of an endomycorrhizal fungus.</title>
        <authorList>
            <person name="Lin K."/>
            <person name="Geurts R."/>
            <person name="Zhang Z."/>
            <person name="Limpens E."/>
            <person name="Saunders D.G."/>
            <person name="Mu D."/>
            <person name="Pang E."/>
            <person name="Cao H."/>
            <person name="Cha H."/>
            <person name="Lin T."/>
            <person name="Zhou Q."/>
            <person name="Shang Y."/>
            <person name="Li Y."/>
            <person name="Ivanov S."/>
            <person name="Sharma T."/>
            <person name="Velzen R.V."/>
            <person name="Ruijter N.D."/>
            <person name="Aanen D.K."/>
            <person name="Win J."/>
            <person name="Kamoun S."/>
            <person name="Bisseling T."/>
            <person name="Huang S."/>
        </authorList>
    </citation>
    <scope>NUCLEOTIDE SEQUENCE [LARGE SCALE GENOMIC DNA]</scope>
    <source>
        <strain evidence="9">DAOM197198w</strain>
    </source>
</reference>
<evidence type="ECO:0000256" key="3">
    <source>
        <dbReference type="ARBA" id="ARBA00022833"/>
    </source>
</evidence>
<comment type="caution">
    <text evidence="8">The sequence shown here is derived from an EMBL/GenBank/DDBJ whole genome shotgun (WGS) entry which is preliminary data.</text>
</comment>
<feature type="compositionally biased region" description="Basic and acidic residues" evidence="6">
    <location>
        <begin position="160"/>
        <end position="169"/>
    </location>
</feature>
<dbReference type="AlphaFoldDB" id="A0A015IPN1"/>
<feature type="compositionally biased region" description="Low complexity" evidence="6">
    <location>
        <begin position="212"/>
        <end position="231"/>
    </location>
</feature>
<feature type="coiled-coil region" evidence="5">
    <location>
        <begin position="278"/>
        <end position="340"/>
    </location>
</feature>
<protein>
    <recommendedName>
        <fullName evidence="7">GRF-type domain-containing protein</fullName>
    </recommendedName>
</protein>
<evidence type="ECO:0000313" key="8">
    <source>
        <dbReference type="EMBL" id="EXX59172.1"/>
    </source>
</evidence>
<dbReference type="Pfam" id="PF06839">
    <property type="entry name" value="Zn_ribbon_GRF"/>
    <property type="match status" value="1"/>
</dbReference>
<feature type="region of interest" description="Disordered" evidence="6">
    <location>
        <begin position="55"/>
        <end position="86"/>
    </location>
</feature>
<evidence type="ECO:0000313" key="9">
    <source>
        <dbReference type="Proteomes" id="UP000022910"/>
    </source>
</evidence>
<dbReference type="EMBL" id="JEMT01026521">
    <property type="protein sequence ID" value="EXX59172.1"/>
    <property type="molecule type" value="Genomic_DNA"/>
</dbReference>
<accession>A0A015IPN1</accession>
<dbReference type="OrthoDB" id="2362996at2759"/>
<evidence type="ECO:0000256" key="4">
    <source>
        <dbReference type="PROSITE-ProRule" id="PRU01343"/>
    </source>
</evidence>
<evidence type="ECO:0000256" key="5">
    <source>
        <dbReference type="SAM" id="Coils"/>
    </source>
</evidence>
<keyword evidence="1" id="KW-0479">Metal-binding</keyword>
<dbReference type="HOGENOM" id="CLU_814196_0_0_1"/>
<keyword evidence="3" id="KW-0862">Zinc</keyword>
<sequence length="341" mass="39235">MGTISPNFHNLNANSHPPQDFKSFHDLNDNSHSQSYLGFHDLNENPLQQNYSSEMQTPHLRPRSNSAPRVTMPSSTSFSSLSNTSIRQSQQRVEVKNCKCGLEPVLREVKVNTPNKGRWFWSCSKFGGPDHSEKCNYFKWENSLNQNADVTGESSSTARDTQDTYRNDDVVVNDDNNNNIIGDEVNTTPINNNDVIENPSRSHNRASSQAISSTSNGTTTNRSLTNRTTETGHAYTRSPAVFGNWENVPKYSTPQLMDIMQNHLVQQDRNYKKWHINTQLAKKDYEEAKKEVEKLMRELEVVGKENELFKRENEVLKAEKRLMEREISILNEENRDLKRRR</sequence>
<feature type="domain" description="GRF-type" evidence="7">
    <location>
        <begin position="98"/>
        <end position="144"/>
    </location>
</feature>